<comment type="caution">
    <text evidence="2">The sequence shown here is derived from an EMBL/GenBank/DDBJ whole genome shotgun (WGS) entry which is preliminary data.</text>
</comment>
<sequence length="283" mass="32264">MEERKWENLNSDCLVNVFGRLDLETRLLDIVLVCKKWKEVLLNPLCWQIIDFPDDISQSRLAVASDARGSPNISGLINFVVGRSQGCCSKLVLPNGTTIADLIYVSDACPNIKTLVLPYDDVELAYHGEAIVKLIAKWKSLEVLDCGFCCCIDQIVDKIGLHCKNFVSLSFQITQIDPVISSAIVSKLANIKSLVLKKAFIGKEEIMILLLGCKELELLYIQNCFFLGLKEFDEEMLHLASRIKDFQLEGSTFMNFTFPQFDEEEMLFRLEEEEMLFRLEEEE</sequence>
<name>A0AAD8JKB5_9APIA</name>
<dbReference type="Gene3D" id="1.20.1280.50">
    <property type="match status" value="1"/>
</dbReference>
<feature type="domain" description="F-box" evidence="1">
    <location>
        <begin position="6"/>
        <end position="47"/>
    </location>
</feature>
<dbReference type="PANTHER" id="PTHR38926">
    <property type="entry name" value="F-BOX DOMAIN CONTAINING PROTEIN, EXPRESSED"/>
    <property type="match status" value="1"/>
</dbReference>
<gene>
    <name evidence="2" type="ORF">POM88_003806</name>
</gene>
<dbReference type="SUPFAM" id="SSF81383">
    <property type="entry name" value="F-box domain"/>
    <property type="match status" value="1"/>
</dbReference>
<organism evidence="2 3">
    <name type="scientific">Heracleum sosnowskyi</name>
    <dbReference type="NCBI Taxonomy" id="360622"/>
    <lineage>
        <taxon>Eukaryota</taxon>
        <taxon>Viridiplantae</taxon>
        <taxon>Streptophyta</taxon>
        <taxon>Embryophyta</taxon>
        <taxon>Tracheophyta</taxon>
        <taxon>Spermatophyta</taxon>
        <taxon>Magnoliopsida</taxon>
        <taxon>eudicotyledons</taxon>
        <taxon>Gunneridae</taxon>
        <taxon>Pentapetalae</taxon>
        <taxon>asterids</taxon>
        <taxon>campanulids</taxon>
        <taxon>Apiales</taxon>
        <taxon>Apiaceae</taxon>
        <taxon>Apioideae</taxon>
        <taxon>apioid superclade</taxon>
        <taxon>Tordylieae</taxon>
        <taxon>Tordyliinae</taxon>
        <taxon>Heracleum</taxon>
    </lineage>
</organism>
<evidence type="ECO:0000259" key="1">
    <source>
        <dbReference type="Pfam" id="PF00646"/>
    </source>
</evidence>
<reference evidence="2" key="1">
    <citation type="submission" date="2023-02" db="EMBL/GenBank/DDBJ databases">
        <title>Genome of toxic invasive species Heracleum sosnowskyi carries increased number of genes despite the absence of recent whole-genome duplications.</title>
        <authorList>
            <person name="Schelkunov M."/>
            <person name="Shtratnikova V."/>
            <person name="Makarenko M."/>
            <person name="Klepikova A."/>
            <person name="Omelchenko D."/>
            <person name="Novikova G."/>
            <person name="Obukhova E."/>
            <person name="Bogdanov V."/>
            <person name="Penin A."/>
            <person name="Logacheva M."/>
        </authorList>
    </citation>
    <scope>NUCLEOTIDE SEQUENCE</scope>
    <source>
        <strain evidence="2">Hsosn_3</strain>
        <tissue evidence="2">Leaf</tissue>
    </source>
</reference>
<dbReference type="EMBL" id="JAUIZM010000001">
    <property type="protein sequence ID" value="KAK1404201.1"/>
    <property type="molecule type" value="Genomic_DNA"/>
</dbReference>
<dbReference type="AlphaFoldDB" id="A0AAD8JKB5"/>
<dbReference type="Pfam" id="PF00646">
    <property type="entry name" value="F-box"/>
    <property type="match status" value="1"/>
</dbReference>
<dbReference type="PANTHER" id="PTHR38926:SF5">
    <property type="entry name" value="F-BOX AND LEUCINE-RICH REPEAT PROTEIN 6"/>
    <property type="match status" value="1"/>
</dbReference>
<accession>A0AAD8JKB5</accession>
<keyword evidence="3" id="KW-1185">Reference proteome</keyword>
<evidence type="ECO:0000313" key="2">
    <source>
        <dbReference type="EMBL" id="KAK1404201.1"/>
    </source>
</evidence>
<dbReference type="InterPro" id="IPR036047">
    <property type="entry name" value="F-box-like_dom_sf"/>
</dbReference>
<dbReference type="Gene3D" id="3.80.10.10">
    <property type="entry name" value="Ribonuclease Inhibitor"/>
    <property type="match status" value="1"/>
</dbReference>
<protein>
    <recommendedName>
        <fullName evidence="1">F-box domain-containing protein</fullName>
    </recommendedName>
</protein>
<dbReference type="InterPro" id="IPR001810">
    <property type="entry name" value="F-box_dom"/>
</dbReference>
<evidence type="ECO:0000313" key="3">
    <source>
        <dbReference type="Proteomes" id="UP001237642"/>
    </source>
</evidence>
<dbReference type="SUPFAM" id="SSF52047">
    <property type="entry name" value="RNI-like"/>
    <property type="match status" value="1"/>
</dbReference>
<dbReference type="InterPro" id="IPR032675">
    <property type="entry name" value="LRR_dom_sf"/>
</dbReference>
<reference evidence="2" key="2">
    <citation type="submission" date="2023-05" db="EMBL/GenBank/DDBJ databases">
        <authorList>
            <person name="Schelkunov M.I."/>
        </authorList>
    </citation>
    <scope>NUCLEOTIDE SEQUENCE</scope>
    <source>
        <strain evidence="2">Hsosn_3</strain>
        <tissue evidence="2">Leaf</tissue>
    </source>
</reference>
<dbReference type="Proteomes" id="UP001237642">
    <property type="component" value="Unassembled WGS sequence"/>
</dbReference>
<proteinExistence type="predicted"/>